<evidence type="ECO:0000313" key="2">
    <source>
        <dbReference type="Proteomes" id="UP001175226"/>
    </source>
</evidence>
<comment type="caution">
    <text evidence="1">The sequence shown here is derived from an EMBL/GenBank/DDBJ whole genome shotgun (WGS) entry which is preliminary data.</text>
</comment>
<dbReference type="AlphaFoldDB" id="A0AA39MS45"/>
<sequence length="295" mass="32460">MPEAFIATSIVKEALDELEKLWDPALSGAQSSSQPQPQQRMAFDLYLVPLTSNPATATSLPYLLKHFPGVREAMITSVIQHEFPPSDLYKFDSRYQDEGEKNTLKLPSGITYEVPNINSSLKEYKTLSSIIGPLSTYFSILIAHYQFAGNAALLAVQLSSNPAGVAWFNFFNAFGDSVTAYSHPPVLDTVKSKRASGNLHMQNQLRKSLSMGSRVLDTSHITHDMPVLDAIITPIAELLSPIFSSLSTAAASLSSMPLFWIPEPFSNQFCTESQKPRVHMPASPFRVGINGPSYF</sequence>
<dbReference type="Proteomes" id="UP001175226">
    <property type="component" value="Unassembled WGS sequence"/>
</dbReference>
<organism evidence="1 2">
    <name type="scientific">Armillaria borealis</name>
    <dbReference type="NCBI Taxonomy" id="47425"/>
    <lineage>
        <taxon>Eukaryota</taxon>
        <taxon>Fungi</taxon>
        <taxon>Dikarya</taxon>
        <taxon>Basidiomycota</taxon>
        <taxon>Agaricomycotina</taxon>
        <taxon>Agaricomycetes</taxon>
        <taxon>Agaricomycetidae</taxon>
        <taxon>Agaricales</taxon>
        <taxon>Marasmiineae</taxon>
        <taxon>Physalacriaceae</taxon>
        <taxon>Armillaria</taxon>
    </lineage>
</organism>
<keyword evidence="2" id="KW-1185">Reference proteome</keyword>
<evidence type="ECO:0000313" key="1">
    <source>
        <dbReference type="EMBL" id="KAK0444004.1"/>
    </source>
</evidence>
<reference evidence="1" key="1">
    <citation type="submission" date="2023-06" db="EMBL/GenBank/DDBJ databases">
        <authorList>
            <consortium name="Lawrence Berkeley National Laboratory"/>
            <person name="Ahrendt S."/>
            <person name="Sahu N."/>
            <person name="Indic B."/>
            <person name="Wong-Bajracharya J."/>
            <person name="Merenyi Z."/>
            <person name="Ke H.-M."/>
            <person name="Monk M."/>
            <person name="Kocsube S."/>
            <person name="Drula E."/>
            <person name="Lipzen A."/>
            <person name="Balint B."/>
            <person name="Henrissat B."/>
            <person name="Andreopoulos B."/>
            <person name="Martin F.M."/>
            <person name="Harder C.B."/>
            <person name="Rigling D."/>
            <person name="Ford K.L."/>
            <person name="Foster G.D."/>
            <person name="Pangilinan J."/>
            <person name="Papanicolaou A."/>
            <person name="Barry K."/>
            <person name="LaButti K."/>
            <person name="Viragh M."/>
            <person name="Koriabine M."/>
            <person name="Yan M."/>
            <person name="Riley R."/>
            <person name="Champramary S."/>
            <person name="Plett K.L."/>
            <person name="Tsai I.J."/>
            <person name="Slot J."/>
            <person name="Sipos G."/>
            <person name="Plett J."/>
            <person name="Nagy L.G."/>
            <person name="Grigoriev I.V."/>
        </authorList>
    </citation>
    <scope>NUCLEOTIDE SEQUENCE</scope>
    <source>
        <strain evidence="1">FPL87.14</strain>
    </source>
</reference>
<name>A0AA39MS45_9AGAR</name>
<gene>
    <name evidence="1" type="ORF">EV421DRAFT_2018748</name>
</gene>
<accession>A0AA39MS45</accession>
<protein>
    <submittedName>
        <fullName evidence="1">Uncharacterized protein</fullName>
    </submittedName>
</protein>
<dbReference type="EMBL" id="JAUEPT010000020">
    <property type="protein sequence ID" value="KAK0444004.1"/>
    <property type="molecule type" value="Genomic_DNA"/>
</dbReference>
<proteinExistence type="predicted"/>